<organism evidence="1 2">
    <name type="scientific">Pseudomonas cremoricolorata</name>
    <dbReference type="NCBI Taxonomy" id="157783"/>
    <lineage>
        <taxon>Bacteria</taxon>
        <taxon>Pseudomonadati</taxon>
        <taxon>Pseudomonadota</taxon>
        <taxon>Gammaproteobacteria</taxon>
        <taxon>Pseudomonadales</taxon>
        <taxon>Pseudomonadaceae</taxon>
        <taxon>Pseudomonas</taxon>
    </lineage>
</organism>
<proteinExistence type="predicted"/>
<dbReference type="EMBL" id="CP009455">
    <property type="protein sequence ID" value="AIR90200.1"/>
    <property type="molecule type" value="Genomic_DNA"/>
</dbReference>
<dbReference type="KEGG" id="psw:LK03_13245"/>
<accession>A0A089WLP7</accession>
<gene>
    <name evidence="1" type="ORF">LK03_13245</name>
</gene>
<name>A0A089WLP7_9PSED</name>
<evidence type="ECO:0000313" key="2">
    <source>
        <dbReference type="Proteomes" id="UP000029493"/>
    </source>
</evidence>
<keyword evidence="2" id="KW-1185">Reference proteome</keyword>
<reference evidence="1 2" key="1">
    <citation type="submission" date="2014-09" db="EMBL/GenBank/DDBJ databases">
        <authorList>
            <person name="Chan K.-G."/>
        </authorList>
    </citation>
    <scope>NUCLEOTIDE SEQUENCE [LARGE SCALE GENOMIC DNA]</scope>
    <source>
        <strain evidence="1 2">ND07</strain>
    </source>
</reference>
<dbReference type="AlphaFoldDB" id="A0A089WLP7"/>
<protein>
    <submittedName>
        <fullName evidence="1">Uncharacterized protein</fullName>
    </submittedName>
</protein>
<sequence length="74" mass="8274">MQPKPADPGNTDNPPACKVDCPYRQTFKGYDLQKNALRMETASLVQADRCGWNIKPGKLGGHPLDYEACIYTKF</sequence>
<dbReference type="Proteomes" id="UP000029493">
    <property type="component" value="Chromosome"/>
</dbReference>
<dbReference type="STRING" id="157783.LK03_13245"/>
<evidence type="ECO:0000313" key="1">
    <source>
        <dbReference type="EMBL" id="AIR90200.1"/>
    </source>
</evidence>